<protein>
    <recommendedName>
        <fullName evidence="8">Homeobox domain-containing protein</fullName>
    </recommendedName>
</protein>
<evidence type="ECO:0000259" key="8">
    <source>
        <dbReference type="PROSITE" id="PS50071"/>
    </source>
</evidence>
<feature type="signal peptide" evidence="7">
    <location>
        <begin position="1"/>
        <end position="20"/>
    </location>
</feature>
<comment type="subcellular location">
    <subcellularLocation>
        <location evidence="4 5">Nucleus</location>
    </subcellularLocation>
</comment>
<feature type="region of interest" description="Disordered" evidence="6">
    <location>
        <begin position="24"/>
        <end position="67"/>
    </location>
</feature>
<evidence type="ECO:0000313" key="10">
    <source>
        <dbReference type="Proteomes" id="UP000694549"/>
    </source>
</evidence>
<reference evidence="9" key="2">
    <citation type="submission" date="2025-09" db="UniProtKB">
        <authorList>
            <consortium name="Ensembl"/>
        </authorList>
    </citation>
    <scope>IDENTIFICATION</scope>
</reference>
<keyword evidence="10" id="KW-1185">Reference proteome</keyword>
<keyword evidence="7" id="KW-0732">Signal</keyword>
<organism evidence="9 10">
    <name type="scientific">Anas zonorhyncha</name>
    <name type="common">Eastern spot-billed duck</name>
    <dbReference type="NCBI Taxonomy" id="75864"/>
    <lineage>
        <taxon>Eukaryota</taxon>
        <taxon>Metazoa</taxon>
        <taxon>Chordata</taxon>
        <taxon>Craniata</taxon>
        <taxon>Vertebrata</taxon>
        <taxon>Euteleostomi</taxon>
        <taxon>Archelosauria</taxon>
        <taxon>Archosauria</taxon>
        <taxon>Dinosauria</taxon>
        <taxon>Saurischia</taxon>
        <taxon>Theropoda</taxon>
        <taxon>Coelurosauria</taxon>
        <taxon>Aves</taxon>
        <taxon>Neognathae</taxon>
        <taxon>Galloanserae</taxon>
        <taxon>Anseriformes</taxon>
        <taxon>Anatidae</taxon>
        <taxon>Anatinae</taxon>
        <taxon>Anas</taxon>
    </lineage>
</organism>
<dbReference type="InterPro" id="IPR001356">
    <property type="entry name" value="HD"/>
</dbReference>
<dbReference type="Pfam" id="PF00046">
    <property type="entry name" value="Homeodomain"/>
    <property type="match status" value="1"/>
</dbReference>
<feature type="chain" id="PRO_5034511742" description="Homeobox domain-containing protein" evidence="7">
    <location>
        <begin position="21"/>
        <end position="292"/>
    </location>
</feature>
<evidence type="ECO:0000256" key="5">
    <source>
        <dbReference type="RuleBase" id="RU000682"/>
    </source>
</evidence>
<dbReference type="PANTHER" id="PTHR24327">
    <property type="entry name" value="HOMEOBOX PROTEIN"/>
    <property type="match status" value="1"/>
</dbReference>
<evidence type="ECO:0000256" key="6">
    <source>
        <dbReference type="SAM" id="MobiDB-lite"/>
    </source>
</evidence>
<dbReference type="PROSITE" id="PS50071">
    <property type="entry name" value="HOMEOBOX_2"/>
    <property type="match status" value="1"/>
</dbReference>
<reference evidence="9" key="1">
    <citation type="submission" date="2025-08" db="UniProtKB">
        <authorList>
            <consortium name="Ensembl"/>
        </authorList>
    </citation>
    <scope>IDENTIFICATION</scope>
</reference>
<evidence type="ECO:0000256" key="1">
    <source>
        <dbReference type="ARBA" id="ARBA00023125"/>
    </source>
</evidence>
<dbReference type="InterPro" id="IPR009057">
    <property type="entry name" value="Homeodomain-like_sf"/>
</dbReference>
<proteinExistence type="predicted"/>
<dbReference type="AlphaFoldDB" id="A0A8B9U006"/>
<keyword evidence="2 4" id="KW-0371">Homeobox</keyword>
<dbReference type="Ensembl" id="ENSAZOT00000002313.1">
    <property type="protein sequence ID" value="ENSAZOP00000002162.1"/>
    <property type="gene ID" value="ENSAZOG00000001474.1"/>
</dbReference>
<dbReference type="SMART" id="SM00389">
    <property type="entry name" value="HOX"/>
    <property type="match status" value="1"/>
</dbReference>
<feature type="compositionally biased region" description="Low complexity" evidence="6">
    <location>
        <begin position="32"/>
        <end position="47"/>
    </location>
</feature>
<accession>A0A8B9U006</accession>
<dbReference type="GO" id="GO:0000978">
    <property type="term" value="F:RNA polymerase II cis-regulatory region sequence-specific DNA binding"/>
    <property type="evidence" value="ECO:0007669"/>
    <property type="project" value="TreeGrafter"/>
</dbReference>
<dbReference type="GO" id="GO:0000981">
    <property type="term" value="F:DNA-binding transcription factor activity, RNA polymerase II-specific"/>
    <property type="evidence" value="ECO:0007669"/>
    <property type="project" value="TreeGrafter"/>
</dbReference>
<feature type="domain" description="Homeobox" evidence="8">
    <location>
        <begin position="60"/>
        <end position="157"/>
    </location>
</feature>
<feature type="DNA-binding region" description="Homeobox" evidence="4">
    <location>
        <begin position="62"/>
        <end position="158"/>
    </location>
</feature>
<keyword evidence="1 4" id="KW-0238">DNA-binding</keyword>
<dbReference type="GO" id="GO:0005634">
    <property type="term" value="C:nucleus"/>
    <property type="evidence" value="ECO:0007669"/>
    <property type="project" value="UniProtKB-SubCell"/>
</dbReference>
<sequence length="292" mass="32220">MSYIPSATLFLFLEISPASSSSGNFSQFMPDSATSPHSASSSPQPTAKPQKGREDVMGTVKKGKSRTAFSQEQLQTLHQRFQAQKYLSPHQIRELAVALGLTYQQVNVEALTHGISVTQWLNSHIKQWQDGKASRQQRAEAKVKTWFQNRRMKLKRCQKHILWTARAQCLTQNSFQPSTYLDVHPKFHQGYPINAASNIQTVSSPRQHYGAGQNAYAIVTSEDGGVFGKGGGTCSVQQTVGFIAQHKVDFYHSCPGSVEYPGTKTGDGCNFHHAAPMGASFPTTAGYHLYHS</sequence>
<dbReference type="InterPro" id="IPR050460">
    <property type="entry name" value="Distal-less_Homeobox_TF"/>
</dbReference>
<evidence type="ECO:0000313" key="9">
    <source>
        <dbReference type="Ensembl" id="ENSAZOP00000002162.1"/>
    </source>
</evidence>
<name>A0A8B9U006_9AVES</name>
<dbReference type="CDD" id="cd00086">
    <property type="entry name" value="homeodomain"/>
    <property type="match status" value="1"/>
</dbReference>
<evidence type="ECO:0000256" key="2">
    <source>
        <dbReference type="ARBA" id="ARBA00023155"/>
    </source>
</evidence>
<dbReference type="Proteomes" id="UP000694549">
    <property type="component" value="Unplaced"/>
</dbReference>
<evidence type="ECO:0000256" key="7">
    <source>
        <dbReference type="SAM" id="SignalP"/>
    </source>
</evidence>
<dbReference type="SUPFAM" id="SSF46689">
    <property type="entry name" value="Homeodomain-like"/>
    <property type="match status" value="2"/>
</dbReference>
<dbReference type="Gene3D" id="1.10.10.60">
    <property type="entry name" value="Homeodomain-like"/>
    <property type="match status" value="1"/>
</dbReference>
<evidence type="ECO:0000256" key="4">
    <source>
        <dbReference type="PROSITE-ProRule" id="PRU00108"/>
    </source>
</evidence>
<dbReference type="PANTHER" id="PTHR24327:SF72">
    <property type="entry name" value="HOMEOBOX PROTEIN NANOG"/>
    <property type="match status" value="1"/>
</dbReference>
<evidence type="ECO:0000256" key="3">
    <source>
        <dbReference type="ARBA" id="ARBA00023242"/>
    </source>
</evidence>
<keyword evidence="3 4" id="KW-0539">Nucleus</keyword>